<evidence type="ECO:0000256" key="1">
    <source>
        <dbReference type="ARBA" id="ARBA00004141"/>
    </source>
</evidence>
<dbReference type="InterPro" id="IPR000326">
    <property type="entry name" value="PAP2/HPO"/>
</dbReference>
<evidence type="ECO:0000313" key="8">
    <source>
        <dbReference type="EMBL" id="CAG5073298.1"/>
    </source>
</evidence>
<dbReference type="OrthoDB" id="8907274at2759"/>
<dbReference type="GO" id="GO:0007165">
    <property type="term" value="P:signal transduction"/>
    <property type="evidence" value="ECO:0007669"/>
    <property type="project" value="TreeGrafter"/>
</dbReference>
<evidence type="ECO:0000256" key="4">
    <source>
        <dbReference type="ARBA" id="ARBA00022989"/>
    </source>
</evidence>
<protein>
    <submittedName>
        <fullName evidence="8">Similar to wun: Putative phosphatidate phosphatase (Drosophila melanogaster)</fullName>
    </submittedName>
</protein>
<evidence type="ECO:0000313" key="9">
    <source>
        <dbReference type="Proteomes" id="UP000786811"/>
    </source>
</evidence>
<dbReference type="SUPFAM" id="SSF48317">
    <property type="entry name" value="Acid phosphatase/Vanadium-dependent haloperoxidase"/>
    <property type="match status" value="1"/>
</dbReference>
<organism evidence="8 9">
    <name type="scientific">Cotesia congregata</name>
    <name type="common">Parasitoid wasp</name>
    <name type="synonym">Apanteles congregatus</name>
    <dbReference type="NCBI Taxonomy" id="51543"/>
    <lineage>
        <taxon>Eukaryota</taxon>
        <taxon>Metazoa</taxon>
        <taxon>Ecdysozoa</taxon>
        <taxon>Arthropoda</taxon>
        <taxon>Hexapoda</taxon>
        <taxon>Insecta</taxon>
        <taxon>Pterygota</taxon>
        <taxon>Neoptera</taxon>
        <taxon>Endopterygota</taxon>
        <taxon>Hymenoptera</taxon>
        <taxon>Apocrita</taxon>
        <taxon>Ichneumonoidea</taxon>
        <taxon>Braconidae</taxon>
        <taxon>Microgastrinae</taxon>
        <taxon>Cotesia</taxon>
    </lineage>
</organism>
<evidence type="ECO:0000256" key="3">
    <source>
        <dbReference type="ARBA" id="ARBA00022692"/>
    </source>
</evidence>
<evidence type="ECO:0000256" key="5">
    <source>
        <dbReference type="ARBA" id="ARBA00023136"/>
    </source>
</evidence>
<dbReference type="PANTHER" id="PTHR10165">
    <property type="entry name" value="LIPID PHOSPHATE PHOSPHATASE"/>
    <property type="match status" value="1"/>
</dbReference>
<accession>A0A8J2EF46</accession>
<name>A0A8J2EF46_COTCN</name>
<keyword evidence="9" id="KW-1185">Reference proteome</keyword>
<dbReference type="InterPro" id="IPR036938">
    <property type="entry name" value="PAP2/HPO_sf"/>
</dbReference>
<dbReference type="SMART" id="SM00014">
    <property type="entry name" value="acidPPc"/>
    <property type="match status" value="1"/>
</dbReference>
<keyword evidence="3 6" id="KW-0812">Transmembrane</keyword>
<comment type="caution">
    <text evidence="8">The sequence shown here is derived from an EMBL/GenBank/DDBJ whole genome shotgun (WGS) entry which is preliminary data.</text>
</comment>
<dbReference type="Gene3D" id="1.20.144.10">
    <property type="entry name" value="Phosphatidic acid phosphatase type 2/haloperoxidase"/>
    <property type="match status" value="1"/>
</dbReference>
<sequence length="303" mass="35068">MTNIWKSNGTKIIVDIFCALMLIAAVVIVNFFMEPHRRGFFCGDQTLMYPYVAHTVFSISKVVILGFEFLFLIILAEIFLGRKNKRQQIKLFNCKIPNWVSFSYYTGGYYVIGTLTTLLIGDIMKYFTGRLRPNFMELCKPSINCSLPIYQNKYITPEQFECTSAYGDSGSKEARLSFLSNHASCIAFFGVLLIFYLQSRITSSVLRIPKHLFQAALVSMISFISMTRLSYYRHHWSDVAAGILIGSVNALITVFLMADLFKKDEPEGEHDYQLEHEQQYDIDNYIEDRNNNTINVYHKWMLR</sequence>
<dbReference type="GO" id="GO:0046839">
    <property type="term" value="P:phospholipid dephosphorylation"/>
    <property type="evidence" value="ECO:0007669"/>
    <property type="project" value="TreeGrafter"/>
</dbReference>
<feature type="domain" description="Phosphatidic acid phosphatase type 2/haloperoxidase" evidence="7">
    <location>
        <begin position="107"/>
        <end position="254"/>
    </location>
</feature>
<feature type="transmembrane region" description="Helical" evidence="6">
    <location>
        <begin position="178"/>
        <end position="199"/>
    </location>
</feature>
<keyword evidence="5 6" id="KW-0472">Membrane</keyword>
<dbReference type="Pfam" id="PF01569">
    <property type="entry name" value="PAP2"/>
    <property type="match status" value="1"/>
</dbReference>
<dbReference type="InterPro" id="IPR043216">
    <property type="entry name" value="PAP-like"/>
</dbReference>
<feature type="transmembrane region" description="Helical" evidence="6">
    <location>
        <begin position="102"/>
        <end position="121"/>
    </location>
</feature>
<feature type="transmembrane region" description="Helical" evidence="6">
    <location>
        <begin position="12"/>
        <end position="33"/>
    </location>
</feature>
<comment type="similarity">
    <text evidence="2">Belongs to the PA-phosphatase related phosphoesterase family.</text>
</comment>
<evidence type="ECO:0000256" key="2">
    <source>
        <dbReference type="ARBA" id="ARBA00008816"/>
    </source>
</evidence>
<dbReference type="EMBL" id="CAJNRD030001114">
    <property type="protein sequence ID" value="CAG5073298.1"/>
    <property type="molecule type" value="Genomic_DNA"/>
</dbReference>
<gene>
    <name evidence="8" type="ORF">HICCMSTLAB_LOCUS268</name>
</gene>
<feature type="transmembrane region" description="Helical" evidence="6">
    <location>
        <begin position="239"/>
        <end position="258"/>
    </location>
</feature>
<dbReference type="GO" id="GO:0008195">
    <property type="term" value="F:phosphatidate phosphatase activity"/>
    <property type="evidence" value="ECO:0007669"/>
    <property type="project" value="TreeGrafter"/>
</dbReference>
<dbReference type="AlphaFoldDB" id="A0A8J2EF46"/>
<dbReference type="PANTHER" id="PTHR10165:SF103">
    <property type="entry name" value="PHOSPHOLIPID PHOSPHATASE HOMOLOG 1.2 HOMOLOG"/>
    <property type="match status" value="1"/>
</dbReference>
<evidence type="ECO:0000256" key="6">
    <source>
        <dbReference type="SAM" id="Phobius"/>
    </source>
</evidence>
<dbReference type="GO" id="GO:0006644">
    <property type="term" value="P:phospholipid metabolic process"/>
    <property type="evidence" value="ECO:0007669"/>
    <property type="project" value="InterPro"/>
</dbReference>
<comment type="subcellular location">
    <subcellularLocation>
        <location evidence="1">Membrane</location>
        <topology evidence="1">Multi-pass membrane protein</topology>
    </subcellularLocation>
</comment>
<evidence type="ECO:0000259" key="7">
    <source>
        <dbReference type="SMART" id="SM00014"/>
    </source>
</evidence>
<reference evidence="8" key="1">
    <citation type="submission" date="2021-04" db="EMBL/GenBank/DDBJ databases">
        <authorList>
            <person name="Chebbi M.A.C M."/>
        </authorList>
    </citation>
    <scope>NUCLEOTIDE SEQUENCE</scope>
</reference>
<dbReference type="Proteomes" id="UP000786811">
    <property type="component" value="Unassembled WGS sequence"/>
</dbReference>
<feature type="transmembrane region" description="Helical" evidence="6">
    <location>
        <begin position="53"/>
        <end position="81"/>
    </location>
</feature>
<proteinExistence type="inferred from homology"/>
<dbReference type="GO" id="GO:0005886">
    <property type="term" value="C:plasma membrane"/>
    <property type="evidence" value="ECO:0007669"/>
    <property type="project" value="TreeGrafter"/>
</dbReference>
<keyword evidence="4 6" id="KW-1133">Transmembrane helix</keyword>